<dbReference type="WBParaSite" id="Pan_g4143.t1">
    <property type="protein sequence ID" value="Pan_g4143.t1"/>
    <property type="gene ID" value="Pan_g4143"/>
</dbReference>
<keyword evidence="1" id="KW-1185">Reference proteome</keyword>
<organism evidence="1 2">
    <name type="scientific">Panagrellus redivivus</name>
    <name type="common">Microworm</name>
    <dbReference type="NCBI Taxonomy" id="6233"/>
    <lineage>
        <taxon>Eukaryota</taxon>
        <taxon>Metazoa</taxon>
        <taxon>Ecdysozoa</taxon>
        <taxon>Nematoda</taxon>
        <taxon>Chromadorea</taxon>
        <taxon>Rhabditida</taxon>
        <taxon>Tylenchina</taxon>
        <taxon>Panagrolaimomorpha</taxon>
        <taxon>Panagrolaimoidea</taxon>
        <taxon>Panagrolaimidae</taxon>
        <taxon>Panagrellus</taxon>
    </lineage>
</organism>
<protein>
    <submittedName>
        <fullName evidence="2">NR LBD domain-containing protein</fullName>
    </submittedName>
</protein>
<proteinExistence type="predicted"/>
<dbReference type="AlphaFoldDB" id="A0A7E4VZ48"/>
<name>A0A7E4VZ48_PANRE</name>
<dbReference type="Proteomes" id="UP000492821">
    <property type="component" value="Unassembled WGS sequence"/>
</dbReference>
<reference evidence="2" key="2">
    <citation type="submission" date="2020-10" db="UniProtKB">
        <authorList>
            <consortium name="WormBaseParasite"/>
        </authorList>
    </citation>
    <scope>IDENTIFICATION</scope>
</reference>
<evidence type="ECO:0000313" key="2">
    <source>
        <dbReference type="WBParaSite" id="Pan_g4143.t1"/>
    </source>
</evidence>
<evidence type="ECO:0000313" key="1">
    <source>
        <dbReference type="Proteomes" id="UP000492821"/>
    </source>
</evidence>
<accession>A0A7E4VZ48</accession>
<reference evidence="1" key="1">
    <citation type="journal article" date="2013" name="Genetics">
        <title>The draft genome and transcriptome of Panagrellus redivivus are shaped by the harsh demands of a free-living lifestyle.</title>
        <authorList>
            <person name="Srinivasan J."/>
            <person name="Dillman A.R."/>
            <person name="Macchietto M.G."/>
            <person name="Heikkinen L."/>
            <person name="Lakso M."/>
            <person name="Fracchia K.M."/>
            <person name="Antoshechkin I."/>
            <person name="Mortazavi A."/>
            <person name="Wong G."/>
            <person name="Sternberg P.W."/>
        </authorList>
    </citation>
    <scope>NUCLEOTIDE SEQUENCE [LARGE SCALE GENOMIC DNA]</scope>
    <source>
        <strain evidence="1">MT8872</strain>
    </source>
</reference>
<sequence>MAVRFPSNWLFEDYAENSDLEELCVNNTRFNDWAAVLKAFPRLVVVRTSARDFASMLLVASTELACLKEVVFDEWPQNNHKLRVAQLGRFIHPSERIHVHLPCELYHQNIQKGSFMPPRFTTVQLKSYHRQNIQNTQIKQTTRRLFDVMSLIVILRATI</sequence>